<dbReference type="Pfam" id="PF13593">
    <property type="entry name" value="SBF_like"/>
    <property type="match status" value="1"/>
</dbReference>
<evidence type="ECO:0000313" key="4">
    <source>
        <dbReference type="Proteomes" id="UP000007264"/>
    </source>
</evidence>
<dbReference type="KEGG" id="csl:COCSUDRAFT_35343"/>
<organism evidence="3 4">
    <name type="scientific">Coccomyxa subellipsoidea (strain C-169)</name>
    <name type="common">Green microalga</name>
    <dbReference type="NCBI Taxonomy" id="574566"/>
    <lineage>
        <taxon>Eukaryota</taxon>
        <taxon>Viridiplantae</taxon>
        <taxon>Chlorophyta</taxon>
        <taxon>core chlorophytes</taxon>
        <taxon>Trebouxiophyceae</taxon>
        <taxon>Trebouxiophyceae incertae sedis</taxon>
        <taxon>Coccomyxaceae</taxon>
        <taxon>Coccomyxa</taxon>
        <taxon>Coccomyxa subellipsoidea</taxon>
    </lineage>
</organism>
<dbReference type="Proteomes" id="UP000007264">
    <property type="component" value="Unassembled WGS sequence"/>
</dbReference>
<protein>
    <submittedName>
        <fullName evidence="3">Uncharacterized protein</fullName>
    </submittedName>
</protein>
<feature type="transmembrane region" description="Helical" evidence="2">
    <location>
        <begin position="228"/>
        <end position="245"/>
    </location>
</feature>
<dbReference type="EMBL" id="AGSI01000003">
    <property type="protein sequence ID" value="EIE25677.1"/>
    <property type="molecule type" value="Genomic_DNA"/>
</dbReference>
<dbReference type="InterPro" id="IPR038770">
    <property type="entry name" value="Na+/solute_symporter_sf"/>
</dbReference>
<keyword evidence="2" id="KW-0812">Transmembrane</keyword>
<feature type="compositionally biased region" description="Basic and acidic residues" evidence="1">
    <location>
        <begin position="356"/>
        <end position="368"/>
    </location>
</feature>
<feature type="transmembrane region" description="Helical" evidence="2">
    <location>
        <begin position="149"/>
        <end position="170"/>
    </location>
</feature>
<proteinExistence type="predicted"/>
<feature type="transmembrane region" description="Helical" evidence="2">
    <location>
        <begin position="27"/>
        <end position="45"/>
    </location>
</feature>
<feature type="transmembrane region" description="Helical" evidence="2">
    <location>
        <begin position="118"/>
        <end position="142"/>
    </location>
</feature>
<comment type="caution">
    <text evidence="3">The sequence shown here is derived from an EMBL/GenBank/DDBJ whole genome shotgun (WGS) entry which is preliminary data.</text>
</comment>
<dbReference type="GeneID" id="17043681"/>
<feature type="transmembrane region" description="Helical" evidence="2">
    <location>
        <begin position="89"/>
        <end position="112"/>
    </location>
</feature>
<dbReference type="RefSeq" id="XP_005650221.1">
    <property type="nucleotide sequence ID" value="XM_005650164.1"/>
</dbReference>
<dbReference type="InterPro" id="IPR016833">
    <property type="entry name" value="Put_Na-Bile_cotransptr"/>
</dbReference>
<keyword evidence="2" id="KW-0472">Membrane</keyword>
<keyword evidence="2" id="KW-1133">Transmembrane helix</keyword>
<feature type="transmembrane region" description="Helical" evidence="2">
    <location>
        <begin position="257"/>
        <end position="277"/>
    </location>
</feature>
<reference evidence="3 4" key="1">
    <citation type="journal article" date="2012" name="Genome Biol.">
        <title>The genome of the polar eukaryotic microalga coccomyxa subellipsoidea reveals traits of cold adaptation.</title>
        <authorList>
            <person name="Blanc G."/>
            <person name="Agarkova I."/>
            <person name="Grimwood J."/>
            <person name="Kuo A."/>
            <person name="Brueggeman A."/>
            <person name="Dunigan D."/>
            <person name="Gurnon J."/>
            <person name="Ladunga I."/>
            <person name="Lindquist E."/>
            <person name="Lucas S."/>
            <person name="Pangilinan J."/>
            <person name="Proschold T."/>
            <person name="Salamov A."/>
            <person name="Schmutz J."/>
            <person name="Weeks D."/>
            <person name="Yamada T."/>
            <person name="Claverie J.M."/>
            <person name="Grigoriev I."/>
            <person name="Van Etten J."/>
            <person name="Lomsadze A."/>
            <person name="Borodovsky M."/>
        </authorList>
    </citation>
    <scope>NUCLEOTIDE SEQUENCE [LARGE SCALE GENOMIC DNA]</scope>
    <source>
        <strain evidence="3 4">C-169</strain>
    </source>
</reference>
<evidence type="ECO:0000256" key="2">
    <source>
        <dbReference type="SAM" id="Phobius"/>
    </source>
</evidence>
<dbReference type="eggNOG" id="KOG4821">
    <property type="taxonomic scope" value="Eukaryota"/>
</dbReference>
<gene>
    <name evidence="3" type="ORF">COCSUDRAFT_35343</name>
</gene>
<evidence type="ECO:0000256" key="1">
    <source>
        <dbReference type="SAM" id="MobiDB-lite"/>
    </source>
</evidence>
<feature type="region of interest" description="Disordered" evidence="1">
    <location>
        <begin position="356"/>
        <end position="384"/>
    </location>
</feature>
<dbReference type="AlphaFoldDB" id="I0Z4V8"/>
<sequence>MQSLDTTKEPEYRIALRGIRATLLKNYLPFAFFVALTIALAWPLPGQKVLIPVVKDVHVVTFINICTVFLISGLTLRTDELKQALTRRTLLGTVSGFISILGVTPLLGWATIKLPFTPVAFATGLTIFCLMPTTLGVGVSLVTSAKGNVAQAILLTVGTNVLGVVLIPLWLKAILPSAGDAGLDGLDISYADIFVKLLISSLVPTVIGKLARDFIPAVTRFVKAHKTFLSLVNNTSLAMIIWQTISSGQKAIVESDVGTFLCVIVSACIIHFIYLVFNTAVVCAMRVPLPEAVSVVIMASQKSAPVAVTVITYIARDTALQGVLAVPCVVGQLIQIFVGQPLANYLAGRIERWRAAQPPRPDESDVKLPPDNASSAKIDNAAKV</sequence>
<keyword evidence="4" id="KW-1185">Reference proteome</keyword>
<dbReference type="GO" id="GO:0009941">
    <property type="term" value="C:chloroplast envelope"/>
    <property type="evidence" value="ECO:0007669"/>
    <property type="project" value="TreeGrafter"/>
</dbReference>
<dbReference type="PANTHER" id="PTHR18640:SF14">
    <property type="entry name" value="SODIUM BILE ACID SYMPORTER FAMILY"/>
    <property type="match status" value="1"/>
</dbReference>
<feature type="transmembrane region" description="Helical" evidence="2">
    <location>
        <begin position="57"/>
        <end position="77"/>
    </location>
</feature>
<accession>I0Z4V8</accession>
<dbReference type="Gene3D" id="1.20.1530.20">
    <property type="match status" value="1"/>
</dbReference>
<evidence type="ECO:0000313" key="3">
    <source>
        <dbReference type="EMBL" id="EIE25677.1"/>
    </source>
</evidence>
<dbReference type="PANTHER" id="PTHR18640">
    <property type="entry name" value="SOLUTE CARRIER FAMILY 10 MEMBER 7"/>
    <property type="match status" value="1"/>
</dbReference>
<dbReference type="OrthoDB" id="188035at2759"/>
<feature type="transmembrane region" description="Helical" evidence="2">
    <location>
        <begin position="190"/>
        <end position="207"/>
    </location>
</feature>
<name>I0Z4V8_COCSC</name>